<feature type="transmembrane region" description="Helical" evidence="8">
    <location>
        <begin position="520"/>
        <end position="544"/>
    </location>
</feature>
<gene>
    <name evidence="10" type="ORF">DLAC_08018</name>
</gene>
<protein>
    <submittedName>
        <fullName evidence="10">Pectin lyase-like family protein</fullName>
    </submittedName>
</protein>
<comment type="subcellular location">
    <subcellularLocation>
        <location evidence="1">Cell envelope</location>
    </subcellularLocation>
    <subcellularLocation>
        <location evidence="2">Cell outer membrane</location>
    </subcellularLocation>
    <subcellularLocation>
        <location evidence="3">Secreted</location>
    </subcellularLocation>
</comment>
<dbReference type="Proteomes" id="UP000076078">
    <property type="component" value="Unassembled WGS sequence"/>
</dbReference>
<keyword evidence="4" id="KW-0964">Secreted</keyword>
<dbReference type="Pfam" id="PF02415">
    <property type="entry name" value="Chlam_PMP"/>
    <property type="match status" value="1"/>
</dbReference>
<dbReference type="InterPro" id="IPR011050">
    <property type="entry name" value="Pectin_lyase_fold/virulence"/>
</dbReference>
<dbReference type="SUPFAM" id="SSF51126">
    <property type="entry name" value="Pectin lyase-like"/>
    <property type="match status" value="2"/>
</dbReference>
<evidence type="ECO:0000313" key="10">
    <source>
        <dbReference type="EMBL" id="KYQ91112.1"/>
    </source>
</evidence>
<dbReference type="AlphaFoldDB" id="A0A151ZAY2"/>
<evidence type="ECO:0000256" key="3">
    <source>
        <dbReference type="ARBA" id="ARBA00004613"/>
    </source>
</evidence>
<dbReference type="PANTHER" id="PTHR11319">
    <property type="entry name" value="G PROTEIN-COUPLED RECEPTOR-RELATED"/>
    <property type="match status" value="1"/>
</dbReference>
<organism evidence="10 11">
    <name type="scientific">Tieghemostelium lacteum</name>
    <name type="common">Slime mold</name>
    <name type="synonym">Dictyostelium lacteum</name>
    <dbReference type="NCBI Taxonomy" id="361077"/>
    <lineage>
        <taxon>Eukaryota</taxon>
        <taxon>Amoebozoa</taxon>
        <taxon>Evosea</taxon>
        <taxon>Eumycetozoa</taxon>
        <taxon>Dictyostelia</taxon>
        <taxon>Dictyosteliales</taxon>
        <taxon>Raperosteliaceae</taxon>
        <taxon>Tieghemostelium</taxon>
    </lineage>
</organism>
<evidence type="ECO:0000256" key="1">
    <source>
        <dbReference type="ARBA" id="ARBA00004196"/>
    </source>
</evidence>
<feature type="signal peptide" evidence="9">
    <location>
        <begin position="1"/>
        <end position="26"/>
    </location>
</feature>
<evidence type="ECO:0000313" key="11">
    <source>
        <dbReference type="Proteomes" id="UP000076078"/>
    </source>
</evidence>
<dbReference type="PANTHER" id="PTHR11319:SF35">
    <property type="entry name" value="OUTER MEMBRANE PROTEIN PMPC-RELATED"/>
    <property type="match status" value="1"/>
</dbReference>
<comment type="caution">
    <text evidence="10">The sequence shown here is derived from an EMBL/GenBank/DDBJ whole genome shotgun (WGS) entry which is preliminary data.</text>
</comment>
<evidence type="ECO:0000256" key="9">
    <source>
        <dbReference type="SAM" id="SignalP"/>
    </source>
</evidence>
<sequence length="571" mass="60865">MKLINYLLIVTLVVVCNVGLLVKSQGVQIWIDPIQGTDLITCGSNATSACNSLYTAFESFKNSSNVNTTSVMFHLADGTYYASKNNSNIELLGYQNIVIQPSPESTVGVVWDGESVSSLFTMIEATNETSYQTSVTMNKITFTNSFSNTTGGGIFYISLQGNQTSVTLTINECTFTSNTLDNSTTIDNNYPSKGLGSVLFFESGDNVTAVSTLSISKSVFTRSIARSAIIFIDSEQMSTSITDSEFTLNYGSSASCLFSYSAVNINQTIFQNNKVMADGGALYLNSVMSPNSIYQSTFTDNQAGNGGAILIRDAYLQLKETTFNRNSAKVRGGSIHAIGDTCNLVFNDCTFNNSVASTGGAIAQESGGSFQFSTTEFLNNEAIQGGSLYLTLQVEGTFQSTSILFSNADQGGAIYASDVKLTFLSGNQISNNIAQNGGSVFCSASVLNITGTLFQNNTDTLTSSSEEKETGGKIIPNDANIYCSLTPSFTFCTVVGEDQYTGYCGEEDIDQKKSGLSAGAIAGIVIGSIAGAAILAFGLGFVITSKVSIKSYFRALRDDMTHEEINNDDDE</sequence>
<feature type="chain" id="PRO_5007593090" evidence="9">
    <location>
        <begin position="27"/>
        <end position="571"/>
    </location>
</feature>
<keyword evidence="8" id="KW-0812">Transmembrane</keyword>
<evidence type="ECO:0000256" key="5">
    <source>
        <dbReference type="ARBA" id="ARBA00022729"/>
    </source>
</evidence>
<evidence type="ECO:0000256" key="7">
    <source>
        <dbReference type="ARBA" id="ARBA00023237"/>
    </source>
</evidence>
<dbReference type="GO" id="GO:0005576">
    <property type="term" value="C:extracellular region"/>
    <property type="evidence" value="ECO:0007669"/>
    <property type="project" value="UniProtKB-SubCell"/>
</dbReference>
<dbReference type="InParanoid" id="A0A151ZAY2"/>
<reference evidence="10 11" key="1">
    <citation type="submission" date="2015-12" db="EMBL/GenBank/DDBJ databases">
        <title>Dictyostelia acquired genes for synthesis and detection of signals that induce cell-type specialization by lateral gene transfer from prokaryotes.</title>
        <authorList>
            <person name="Gloeckner G."/>
            <person name="Schaap P."/>
        </authorList>
    </citation>
    <scope>NUCLEOTIDE SEQUENCE [LARGE SCALE GENOMIC DNA]</scope>
    <source>
        <strain evidence="10 11">TK</strain>
    </source>
</reference>
<keyword evidence="7" id="KW-0998">Cell outer membrane</keyword>
<evidence type="ECO:0000256" key="2">
    <source>
        <dbReference type="ARBA" id="ARBA00004442"/>
    </source>
</evidence>
<keyword evidence="11" id="KW-1185">Reference proteome</keyword>
<keyword evidence="8" id="KW-1133">Transmembrane helix</keyword>
<keyword evidence="6 8" id="KW-0472">Membrane</keyword>
<name>A0A151ZAY2_TIELA</name>
<dbReference type="OrthoDB" id="24297at2759"/>
<dbReference type="InterPro" id="IPR003368">
    <property type="entry name" value="POMP_repeat"/>
</dbReference>
<dbReference type="OMA" id="YIANANV"/>
<evidence type="ECO:0000256" key="6">
    <source>
        <dbReference type="ARBA" id="ARBA00023136"/>
    </source>
</evidence>
<dbReference type="EMBL" id="LODT01000035">
    <property type="protein sequence ID" value="KYQ91112.1"/>
    <property type="molecule type" value="Genomic_DNA"/>
</dbReference>
<evidence type="ECO:0000256" key="8">
    <source>
        <dbReference type="SAM" id="Phobius"/>
    </source>
</evidence>
<dbReference type="GO" id="GO:0016829">
    <property type="term" value="F:lyase activity"/>
    <property type="evidence" value="ECO:0007669"/>
    <property type="project" value="UniProtKB-KW"/>
</dbReference>
<proteinExistence type="predicted"/>
<evidence type="ECO:0000256" key="4">
    <source>
        <dbReference type="ARBA" id="ARBA00022525"/>
    </source>
</evidence>
<dbReference type="STRING" id="361077.A0A151ZAY2"/>
<keyword evidence="10" id="KW-0456">Lyase</keyword>
<keyword evidence="5 9" id="KW-0732">Signal</keyword>
<accession>A0A151ZAY2</accession>